<dbReference type="Gene3D" id="2.170.150.70">
    <property type="match status" value="1"/>
</dbReference>
<dbReference type="PANTHER" id="PTHR28620:SF1">
    <property type="entry name" value="CENP-V_GFA DOMAIN-CONTAINING PROTEIN"/>
    <property type="match status" value="1"/>
</dbReference>
<dbReference type="eggNOG" id="COG3791">
    <property type="taxonomic scope" value="Bacteria"/>
</dbReference>
<sequence length="134" mass="15022">MTAAFHGSCHCAAVRFRCELEVQQPTSRCNCSICRKSRFWKTLVAGDRFTLLQGRQALAEYRFGSRRIAHMFCRHCGVKVYGHSGAEAFGQEFYAVNLACLDDVRDEDLAALPLAYEDGRHDDWASAPAVTCIL</sequence>
<dbReference type="Proteomes" id="UP000008385">
    <property type="component" value="Chromosome"/>
</dbReference>
<dbReference type="OrthoDB" id="327703at2"/>
<dbReference type="InterPro" id="IPR052355">
    <property type="entry name" value="CENP-V-like"/>
</dbReference>
<protein>
    <recommendedName>
        <fullName evidence="4">CENP-V/GFA domain-containing protein</fullName>
    </recommendedName>
</protein>
<dbReference type="AlphaFoldDB" id="F5XXL9"/>
<keyword evidence="6" id="KW-1185">Reference proteome</keyword>
<dbReference type="HOGENOM" id="CLU_055491_7_2_4"/>
<gene>
    <name evidence="5" type="ordered locus">Rta_07410</name>
</gene>
<accession>F5XXL9</accession>
<reference evidence="5 6" key="2">
    <citation type="journal article" date="2011" name="PLoS ONE">
        <title>The Cyst-Dividing Bacterium Ramlibacter tataouinensis TTB310 Genome Reveals a Well-Stocked Toolbox for Adaptation to a Desert Environment.</title>
        <authorList>
            <person name="De Luca G."/>
            <person name="Barakat M."/>
            <person name="Ortet P."/>
            <person name="Fochesato S."/>
            <person name="Jourlin-Castelli C."/>
            <person name="Ansaldi M."/>
            <person name="Py B."/>
            <person name="Fichant G."/>
            <person name="Coutinho P.M."/>
            <person name="Voulhoux R."/>
            <person name="Bastien O."/>
            <person name="Marechal E."/>
            <person name="Henrissat B."/>
            <person name="Quentin Y."/>
            <person name="Noirot P."/>
            <person name="Filloux A."/>
            <person name="Mejean V."/>
            <person name="Dubow M.S."/>
            <person name="Barras F."/>
            <person name="Barbe V."/>
            <person name="Weissenbach J."/>
            <person name="Mihalcescu I."/>
            <person name="Vermeglio A."/>
            <person name="Achouak W."/>
            <person name="Heulin T."/>
        </authorList>
    </citation>
    <scope>NUCLEOTIDE SEQUENCE [LARGE SCALE GENOMIC DNA]</scope>
    <source>
        <strain evidence="6">ATCC BAA-407 / DSM 14655 / LMG 21543 / TTB310</strain>
    </source>
</reference>
<dbReference type="SUPFAM" id="SSF51316">
    <property type="entry name" value="Mss4-like"/>
    <property type="match status" value="1"/>
</dbReference>
<evidence type="ECO:0000256" key="2">
    <source>
        <dbReference type="ARBA" id="ARBA00022723"/>
    </source>
</evidence>
<dbReference type="RefSeq" id="WP_013900055.1">
    <property type="nucleotide sequence ID" value="NC_015677.1"/>
</dbReference>
<evidence type="ECO:0000256" key="3">
    <source>
        <dbReference type="ARBA" id="ARBA00022833"/>
    </source>
</evidence>
<evidence type="ECO:0000313" key="6">
    <source>
        <dbReference type="Proteomes" id="UP000008385"/>
    </source>
</evidence>
<evidence type="ECO:0000256" key="1">
    <source>
        <dbReference type="ARBA" id="ARBA00005495"/>
    </source>
</evidence>
<keyword evidence="3" id="KW-0862">Zinc</keyword>
<keyword evidence="2" id="KW-0479">Metal-binding</keyword>
<dbReference type="STRING" id="365046.Rta_07410"/>
<proteinExistence type="inferred from homology"/>
<dbReference type="PANTHER" id="PTHR28620">
    <property type="entry name" value="CENTROMERE PROTEIN V"/>
    <property type="match status" value="1"/>
</dbReference>
<dbReference type="InterPro" id="IPR006913">
    <property type="entry name" value="CENP-V/GFA"/>
</dbReference>
<name>F5XXL9_RAMTT</name>
<dbReference type="InterPro" id="IPR011057">
    <property type="entry name" value="Mss4-like_sf"/>
</dbReference>
<dbReference type="GO" id="GO:0046872">
    <property type="term" value="F:metal ion binding"/>
    <property type="evidence" value="ECO:0007669"/>
    <property type="project" value="UniProtKB-KW"/>
</dbReference>
<dbReference type="EMBL" id="CP000245">
    <property type="protein sequence ID" value="AEG91822.1"/>
    <property type="molecule type" value="Genomic_DNA"/>
</dbReference>
<feature type="domain" description="CENP-V/GFA" evidence="4">
    <location>
        <begin position="5"/>
        <end position="117"/>
    </location>
</feature>
<organism evidence="5 6">
    <name type="scientific">Ramlibacter tataouinensis (strain ATCC BAA-407 / DSM 14655 / LMG 21543 / TTB310)</name>
    <dbReference type="NCBI Taxonomy" id="365046"/>
    <lineage>
        <taxon>Bacteria</taxon>
        <taxon>Pseudomonadati</taxon>
        <taxon>Pseudomonadota</taxon>
        <taxon>Betaproteobacteria</taxon>
        <taxon>Burkholderiales</taxon>
        <taxon>Comamonadaceae</taxon>
        <taxon>Ramlibacter</taxon>
    </lineage>
</organism>
<evidence type="ECO:0000259" key="4">
    <source>
        <dbReference type="PROSITE" id="PS51891"/>
    </source>
</evidence>
<dbReference type="PROSITE" id="PS51891">
    <property type="entry name" value="CENP_V_GFA"/>
    <property type="match status" value="1"/>
</dbReference>
<evidence type="ECO:0000313" key="5">
    <source>
        <dbReference type="EMBL" id="AEG91822.1"/>
    </source>
</evidence>
<dbReference type="GO" id="GO:0016846">
    <property type="term" value="F:carbon-sulfur lyase activity"/>
    <property type="evidence" value="ECO:0007669"/>
    <property type="project" value="InterPro"/>
</dbReference>
<dbReference type="PATRIC" id="fig|365046.3.peg.760"/>
<dbReference type="Pfam" id="PF04828">
    <property type="entry name" value="GFA"/>
    <property type="match status" value="1"/>
</dbReference>
<comment type="similarity">
    <text evidence="1">Belongs to the Gfa family.</text>
</comment>
<reference evidence="6" key="1">
    <citation type="submission" date="2006-01" db="EMBL/GenBank/DDBJ databases">
        <title>Genome of the cyst-dividing bacterium Ramlibacter tataouinensis.</title>
        <authorList>
            <person name="Barakat M."/>
            <person name="Ortet P."/>
            <person name="De Luca G."/>
            <person name="Jourlin-Castelli C."/>
            <person name="Ansaldi M."/>
            <person name="Py B."/>
            <person name="Fichant G."/>
            <person name="Coutinho P."/>
            <person name="Voulhoux R."/>
            <person name="Bastien O."/>
            <person name="Roy S."/>
            <person name="Marechal E."/>
            <person name="Henrissat B."/>
            <person name="Quentin Y."/>
            <person name="Noirot P."/>
            <person name="Filloux A."/>
            <person name="Mejean V."/>
            <person name="DuBow M."/>
            <person name="Barras F."/>
            <person name="Heulin T."/>
        </authorList>
    </citation>
    <scope>NUCLEOTIDE SEQUENCE [LARGE SCALE GENOMIC DNA]</scope>
    <source>
        <strain evidence="6">ATCC BAA-407 / DSM 14655 / LMG 21543 / TTB310</strain>
    </source>
</reference>
<dbReference type="KEGG" id="rta:Rta_07410"/>